<accession>A0ABZ2YGP4</accession>
<proteinExistence type="predicted"/>
<sequence length="177" mass="20112">MKHLLVTSAPLFHFQKQQPRSAILRRLLRPEALLSISAALFQIRHWSFQSHGLRLRSDTADFVTTIVFDNWYSPFALTALLTAGAFWLARKFPERKWLPFVSFITVLAIPLLAYKIISIYRVTYFTGNSTFFIAGTAFWKFMLNGSLIAVFGAFGTGQAIYLSRLAASYTKGVKFDT</sequence>
<keyword evidence="3" id="KW-1185">Reference proteome</keyword>
<feature type="transmembrane region" description="Helical" evidence="1">
    <location>
        <begin position="97"/>
        <end position="117"/>
    </location>
</feature>
<keyword evidence="1" id="KW-0812">Transmembrane</keyword>
<feature type="transmembrane region" description="Helical" evidence="1">
    <location>
        <begin position="71"/>
        <end position="90"/>
    </location>
</feature>
<evidence type="ECO:0000313" key="2">
    <source>
        <dbReference type="EMBL" id="WZN39002.1"/>
    </source>
</evidence>
<name>A0ABZ2YGP4_9BACT</name>
<protein>
    <submittedName>
        <fullName evidence="2">Uncharacterized protein</fullName>
    </submittedName>
</protein>
<evidence type="ECO:0000256" key="1">
    <source>
        <dbReference type="SAM" id="Phobius"/>
    </source>
</evidence>
<keyword evidence="1" id="KW-1133">Transmembrane helix</keyword>
<keyword evidence="1" id="KW-0472">Membrane</keyword>
<reference evidence="3" key="1">
    <citation type="submission" date="2024-03" db="EMBL/GenBank/DDBJ databases">
        <title>Chitinophaga horti sp. nov., isolated from garden soil.</title>
        <authorList>
            <person name="Lee D.S."/>
            <person name="Han D.M."/>
            <person name="Baek J.H."/>
            <person name="Choi D.G."/>
            <person name="Jeon J.H."/>
            <person name="Jeon C.O."/>
        </authorList>
    </citation>
    <scope>NUCLEOTIDE SEQUENCE [LARGE SCALE GENOMIC DNA]</scope>
    <source>
        <strain evidence="3">GPA1</strain>
    </source>
</reference>
<organism evidence="2 3">
    <name type="scientific">Chitinophaga pollutisoli</name>
    <dbReference type="NCBI Taxonomy" id="3133966"/>
    <lineage>
        <taxon>Bacteria</taxon>
        <taxon>Pseudomonadati</taxon>
        <taxon>Bacteroidota</taxon>
        <taxon>Chitinophagia</taxon>
        <taxon>Chitinophagales</taxon>
        <taxon>Chitinophagaceae</taxon>
        <taxon>Chitinophaga</taxon>
    </lineage>
</organism>
<dbReference type="Proteomes" id="UP001485459">
    <property type="component" value="Chromosome"/>
</dbReference>
<evidence type="ECO:0000313" key="3">
    <source>
        <dbReference type="Proteomes" id="UP001485459"/>
    </source>
</evidence>
<feature type="transmembrane region" description="Helical" evidence="1">
    <location>
        <begin position="137"/>
        <end position="162"/>
    </location>
</feature>
<gene>
    <name evidence="2" type="ORF">WJU16_13415</name>
</gene>
<dbReference type="RefSeq" id="WP_341834011.1">
    <property type="nucleotide sequence ID" value="NZ_CP149822.1"/>
</dbReference>
<dbReference type="EMBL" id="CP149822">
    <property type="protein sequence ID" value="WZN39002.1"/>
    <property type="molecule type" value="Genomic_DNA"/>
</dbReference>